<comment type="caution">
    <text evidence="1">The sequence shown here is derived from an EMBL/GenBank/DDBJ whole genome shotgun (WGS) entry which is preliminary data.</text>
</comment>
<evidence type="ECO:0000313" key="2">
    <source>
        <dbReference type="Proteomes" id="UP000324897"/>
    </source>
</evidence>
<evidence type="ECO:0000313" key="1">
    <source>
        <dbReference type="EMBL" id="TVU25256.1"/>
    </source>
</evidence>
<sequence>MLADSISWYASFDPIFSVLVGAPEVKGRGMGGVEGFVGSVMGAIGGEICDLCAVRPVDFTPGPEISVLSRFWGIGILPLRFLWGLRFGVMREMGIFGLVIWEVSGHWTVANGSAGDGGSLGFY</sequence>
<protein>
    <submittedName>
        <fullName evidence="1">Uncharacterized protein</fullName>
    </submittedName>
</protein>
<dbReference type="EMBL" id="RWGY01000013">
    <property type="protein sequence ID" value="TVU25256.1"/>
    <property type="molecule type" value="Genomic_DNA"/>
</dbReference>
<accession>A0A5J9UNW4</accession>
<organism evidence="1 2">
    <name type="scientific">Eragrostis curvula</name>
    <name type="common">weeping love grass</name>
    <dbReference type="NCBI Taxonomy" id="38414"/>
    <lineage>
        <taxon>Eukaryota</taxon>
        <taxon>Viridiplantae</taxon>
        <taxon>Streptophyta</taxon>
        <taxon>Embryophyta</taxon>
        <taxon>Tracheophyta</taxon>
        <taxon>Spermatophyta</taxon>
        <taxon>Magnoliopsida</taxon>
        <taxon>Liliopsida</taxon>
        <taxon>Poales</taxon>
        <taxon>Poaceae</taxon>
        <taxon>PACMAD clade</taxon>
        <taxon>Chloridoideae</taxon>
        <taxon>Eragrostideae</taxon>
        <taxon>Eragrostidinae</taxon>
        <taxon>Eragrostis</taxon>
    </lineage>
</organism>
<name>A0A5J9UNW4_9POAL</name>
<dbReference type="Gramene" id="TVU25256">
    <property type="protein sequence ID" value="TVU25256"/>
    <property type="gene ID" value="EJB05_27746"/>
</dbReference>
<reference evidence="1 2" key="1">
    <citation type="journal article" date="2019" name="Sci. Rep.">
        <title>A high-quality genome of Eragrostis curvula grass provides insights into Poaceae evolution and supports new strategies to enhance forage quality.</title>
        <authorList>
            <person name="Carballo J."/>
            <person name="Santos B.A.C.M."/>
            <person name="Zappacosta D."/>
            <person name="Garbus I."/>
            <person name="Selva J.P."/>
            <person name="Gallo C.A."/>
            <person name="Diaz A."/>
            <person name="Albertini E."/>
            <person name="Caccamo M."/>
            <person name="Echenique V."/>
        </authorList>
    </citation>
    <scope>NUCLEOTIDE SEQUENCE [LARGE SCALE GENOMIC DNA]</scope>
    <source>
        <strain evidence="2">cv. Victoria</strain>
        <tissue evidence="1">Leaf</tissue>
    </source>
</reference>
<proteinExistence type="predicted"/>
<dbReference type="Proteomes" id="UP000324897">
    <property type="component" value="Chromosome 2"/>
</dbReference>
<feature type="non-terminal residue" evidence="1">
    <location>
        <position position="1"/>
    </location>
</feature>
<gene>
    <name evidence="1" type="ORF">EJB05_27746</name>
</gene>
<keyword evidence="2" id="KW-1185">Reference proteome</keyword>
<dbReference type="AlphaFoldDB" id="A0A5J9UNW4"/>